<sequence length="259" mass="29706">MGLLSKKKLLPWDQTKQHADHIRNQGIKQFLSIYNKAKDRENDSLLWGDEIEYMVIAYDDENKNAKLSLRAQDILQELQNEVDEAKRKNEAVDALWQPEFGAYMIEGIPSDPYGSSLKCLTQVEQNMKRRREIASKYLNPNESLVTLVNFPRLGCSSQFLEPQHNKPLGSELKSLFVPDEAMNPQEKFRTMNAGIESRRGTKVALNVPTFRDKKSEEALPDRIYMDSIIFAAGSCCLQTTIQACNIREARKLYDQLAIF</sequence>
<dbReference type="Proteomes" id="UP000789920">
    <property type="component" value="Unassembled WGS sequence"/>
</dbReference>
<dbReference type="EMBL" id="CAJVQC010019791">
    <property type="protein sequence ID" value="CAG8703645.1"/>
    <property type="molecule type" value="Genomic_DNA"/>
</dbReference>
<keyword evidence="2" id="KW-1185">Reference proteome</keyword>
<feature type="non-terminal residue" evidence="1">
    <location>
        <position position="259"/>
    </location>
</feature>
<evidence type="ECO:0000313" key="1">
    <source>
        <dbReference type="EMBL" id="CAG8703645.1"/>
    </source>
</evidence>
<proteinExistence type="predicted"/>
<organism evidence="1 2">
    <name type="scientific">Racocetra persica</name>
    <dbReference type="NCBI Taxonomy" id="160502"/>
    <lineage>
        <taxon>Eukaryota</taxon>
        <taxon>Fungi</taxon>
        <taxon>Fungi incertae sedis</taxon>
        <taxon>Mucoromycota</taxon>
        <taxon>Glomeromycotina</taxon>
        <taxon>Glomeromycetes</taxon>
        <taxon>Diversisporales</taxon>
        <taxon>Gigasporaceae</taxon>
        <taxon>Racocetra</taxon>
    </lineage>
</organism>
<name>A0ACA9PCD1_9GLOM</name>
<protein>
    <submittedName>
        <fullName evidence="1">34557_t:CDS:1</fullName>
    </submittedName>
</protein>
<comment type="caution">
    <text evidence="1">The sequence shown here is derived from an EMBL/GenBank/DDBJ whole genome shotgun (WGS) entry which is preliminary data.</text>
</comment>
<reference evidence="1" key="1">
    <citation type="submission" date="2021-06" db="EMBL/GenBank/DDBJ databases">
        <authorList>
            <person name="Kallberg Y."/>
            <person name="Tangrot J."/>
            <person name="Rosling A."/>
        </authorList>
    </citation>
    <scope>NUCLEOTIDE SEQUENCE</scope>
    <source>
        <strain evidence="1">MA461A</strain>
    </source>
</reference>
<gene>
    <name evidence="1" type="ORF">RPERSI_LOCUS10141</name>
</gene>
<accession>A0ACA9PCD1</accession>
<evidence type="ECO:0000313" key="2">
    <source>
        <dbReference type="Proteomes" id="UP000789920"/>
    </source>
</evidence>